<dbReference type="PROSITE" id="PS50937">
    <property type="entry name" value="HTH_MERR_2"/>
    <property type="match status" value="1"/>
</dbReference>
<dbReference type="EMBL" id="DF967972">
    <property type="protein sequence ID" value="GAP15701.1"/>
    <property type="molecule type" value="Genomic_DNA"/>
</dbReference>
<dbReference type="InterPro" id="IPR009061">
    <property type="entry name" value="DNA-bd_dom_put_sf"/>
</dbReference>
<evidence type="ECO:0000256" key="1">
    <source>
        <dbReference type="ARBA" id="ARBA00023015"/>
    </source>
</evidence>
<keyword evidence="1" id="KW-0805">Transcription regulation</keyword>
<dbReference type="CDD" id="cd01104">
    <property type="entry name" value="HTH_MlrA-CarA"/>
    <property type="match status" value="1"/>
</dbReference>
<dbReference type="Pfam" id="PF13411">
    <property type="entry name" value="MerR_1"/>
    <property type="match status" value="1"/>
</dbReference>
<dbReference type="InterPro" id="IPR006158">
    <property type="entry name" value="Cobalamin-bd"/>
</dbReference>
<keyword evidence="3" id="KW-0804">Transcription</keyword>
<dbReference type="InterPro" id="IPR036724">
    <property type="entry name" value="Cobalamin-bd_sf"/>
</dbReference>
<dbReference type="SMART" id="SM00422">
    <property type="entry name" value="HTH_MERR"/>
    <property type="match status" value="1"/>
</dbReference>
<keyword evidence="2" id="KW-0238">DNA-binding</keyword>
<evidence type="ECO:0000313" key="7">
    <source>
        <dbReference type="Proteomes" id="UP000055060"/>
    </source>
</evidence>
<dbReference type="Gene3D" id="1.10.1660.10">
    <property type="match status" value="1"/>
</dbReference>
<keyword evidence="7" id="KW-1185">Reference proteome</keyword>
<feature type="domain" description="HTH merR-type" evidence="4">
    <location>
        <begin position="15"/>
        <end position="78"/>
    </location>
</feature>
<dbReference type="GO" id="GO:0046872">
    <property type="term" value="F:metal ion binding"/>
    <property type="evidence" value="ECO:0007669"/>
    <property type="project" value="InterPro"/>
</dbReference>
<proteinExistence type="predicted"/>
<dbReference type="Gene3D" id="3.40.50.280">
    <property type="entry name" value="Cobalamin-binding domain"/>
    <property type="match status" value="1"/>
</dbReference>
<dbReference type="RefSeq" id="WP_075074861.1">
    <property type="nucleotide sequence ID" value="NZ_DF967972.1"/>
</dbReference>
<evidence type="ECO:0000313" key="6">
    <source>
        <dbReference type="EMBL" id="GAP15701.1"/>
    </source>
</evidence>
<gene>
    <name evidence="6" type="ORF">LARV_03493</name>
</gene>
<dbReference type="InterPro" id="IPR047057">
    <property type="entry name" value="MerR_fam"/>
</dbReference>
<dbReference type="GO" id="GO:0003677">
    <property type="term" value="F:DNA binding"/>
    <property type="evidence" value="ECO:0007669"/>
    <property type="project" value="UniProtKB-KW"/>
</dbReference>
<sequence>MEPISRIAIYNLSAVMKETGLQPDVIRVWERRYGLPKPQRTAGGHRLYSEYDVATLKWLHARQIEGLSISRAVELWKELSAAGHDPLQGYLPTIEVREPAPPAEEDHLDTLRTEWLNACLVFDDSKAENTVNQAFGIASVETVCFEILQKGVRQMGDWWHQGQATVQQEHFATGLAIRRIDTLVSTTPNPTRQQTVLVGCPAGEWHSFPIRLLTLLLRRRGLNVISLGANIPLDQMQQTAASIRPDLVVLAAQQLTTAAALRSASVLFQQAKIPMAYGGLIFKRIPGLREKIPGFYLGDTLENCVERVEELLADPVHYPESTFVSETDLEIAARFRAKWPQIEMRLMAGLQEKSLASEYMATVNAFFAEGLAAALELGDPAWMENDLAWVGQLLTGRQISIRRLKPYLDAYREAIESEMGESGMRITGWLRNYLDGN</sequence>
<evidence type="ECO:0000259" key="5">
    <source>
        <dbReference type="PROSITE" id="PS51332"/>
    </source>
</evidence>
<organism evidence="6">
    <name type="scientific">Longilinea arvoryzae</name>
    <dbReference type="NCBI Taxonomy" id="360412"/>
    <lineage>
        <taxon>Bacteria</taxon>
        <taxon>Bacillati</taxon>
        <taxon>Chloroflexota</taxon>
        <taxon>Anaerolineae</taxon>
        <taxon>Anaerolineales</taxon>
        <taxon>Anaerolineaceae</taxon>
        <taxon>Longilinea</taxon>
    </lineage>
</organism>
<reference evidence="6" key="1">
    <citation type="submission" date="2015-07" db="EMBL/GenBank/DDBJ databases">
        <title>Draft Genome Sequences of Anaerolinea thermolimosa IMO-1, Bellilinea caldifistulae GOMI-1, Leptolinea tardivitalis YMTK-2, Levilinea saccharolytica KIBI-1,Longilinea arvoryzae KOME-1, Previously Described as Members of the Anaerolineaceae (Chloroflexi).</title>
        <authorList>
            <person name="Sekiguchi Y."/>
            <person name="Ohashi A."/>
            <person name="Matsuura N."/>
            <person name="Tourlousse M.D."/>
        </authorList>
    </citation>
    <scope>NUCLEOTIDE SEQUENCE [LARGE SCALE GENOMIC DNA]</scope>
    <source>
        <strain evidence="6">KOME-1</strain>
    </source>
</reference>
<dbReference type="Gene3D" id="1.10.1240.10">
    <property type="entry name" value="Methionine synthase domain"/>
    <property type="match status" value="1"/>
</dbReference>
<evidence type="ECO:0000259" key="4">
    <source>
        <dbReference type="PROSITE" id="PS50937"/>
    </source>
</evidence>
<dbReference type="SUPFAM" id="SSF46955">
    <property type="entry name" value="Putative DNA-binding domain"/>
    <property type="match status" value="1"/>
</dbReference>
<name>A0A0S7BPF1_9CHLR</name>
<protein>
    <submittedName>
        <fullName evidence="6">Predicted cobalamin binding protein</fullName>
    </submittedName>
</protein>
<feature type="domain" description="B12-binding" evidence="5">
    <location>
        <begin position="193"/>
        <end position="322"/>
    </location>
</feature>
<dbReference type="SUPFAM" id="SSF52242">
    <property type="entry name" value="Cobalamin (vitamin B12)-binding domain"/>
    <property type="match status" value="1"/>
</dbReference>
<dbReference type="Pfam" id="PF02310">
    <property type="entry name" value="B12-binding"/>
    <property type="match status" value="1"/>
</dbReference>
<dbReference type="InterPro" id="IPR036594">
    <property type="entry name" value="Meth_synthase_dom"/>
</dbReference>
<dbReference type="GO" id="GO:0031419">
    <property type="term" value="F:cobalamin binding"/>
    <property type="evidence" value="ECO:0007669"/>
    <property type="project" value="InterPro"/>
</dbReference>
<dbReference type="PANTHER" id="PTHR30204">
    <property type="entry name" value="REDOX-CYCLING DRUG-SENSING TRANSCRIPTIONAL ACTIVATOR SOXR"/>
    <property type="match status" value="1"/>
</dbReference>
<accession>A0A0S7BPF1</accession>
<evidence type="ECO:0000256" key="2">
    <source>
        <dbReference type="ARBA" id="ARBA00023125"/>
    </source>
</evidence>
<dbReference type="STRING" id="360412.LARV_03493"/>
<dbReference type="PANTHER" id="PTHR30204:SF67">
    <property type="entry name" value="HTH-TYPE TRANSCRIPTIONAL REGULATOR MLRA-RELATED"/>
    <property type="match status" value="1"/>
</dbReference>
<dbReference type="InterPro" id="IPR000551">
    <property type="entry name" value="MerR-type_HTH_dom"/>
</dbReference>
<dbReference type="GO" id="GO:0003700">
    <property type="term" value="F:DNA-binding transcription factor activity"/>
    <property type="evidence" value="ECO:0007669"/>
    <property type="project" value="InterPro"/>
</dbReference>
<dbReference type="InterPro" id="IPR003759">
    <property type="entry name" value="Cbl-bd_cap"/>
</dbReference>
<dbReference type="Proteomes" id="UP000055060">
    <property type="component" value="Unassembled WGS sequence"/>
</dbReference>
<dbReference type="Pfam" id="PF02607">
    <property type="entry name" value="B12-binding_2"/>
    <property type="match status" value="1"/>
</dbReference>
<evidence type="ECO:0000256" key="3">
    <source>
        <dbReference type="ARBA" id="ARBA00023163"/>
    </source>
</evidence>
<dbReference type="OrthoDB" id="9800334at2"/>
<dbReference type="AlphaFoldDB" id="A0A0S7BPF1"/>
<dbReference type="PROSITE" id="PS51332">
    <property type="entry name" value="B12_BINDING"/>
    <property type="match status" value="1"/>
</dbReference>